<feature type="region of interest" description="Disordered" evidence="3">
    <location>
        <begin position="436"/>
        <end position="467"/>
    </location>
</feature>
<evidence type="ECO:0000313" key="6">
    <source>
        <dbReference type="Proteomes" id="UP000250043"/>
    </source>
</evidence>
<dbReference type="OrthoDB" id="10266451at2759"/>
<organism evidence="5 6">
    <name type="scientific">Obba rivulosa</name>
    <dbReference type="NCBI Taxonomy" id="1052685"/>
    <lineage>
        <taxon>Eukaryota</taxon>
        <taxon>Fungi</taxon>
        <taxon>Dikarya</taxon>
        <taxon>Basidiomycota</taxon>
        <taxon>Agaricomycotina</taxon>
        <taxon>Agaricomycetes</taxon>
        <taxon>Polyporales</taxon>
        <taxon>Gelatoporiaceae</taxon>
        <taxon>Obba</taxon>
    </lineage>
</organism>
<name>A0A8E2DQB3_9APHY</name>
<sequence length="467" mass="51269">MSTYLYELPTTGAISFAEFLKDDNATYIADIAETTEARANLRAILKESKRTDDGEKDYLKLVLDDYIPRLFALATCLSHGEMTLKAEPVFSWRTTLSSTLFHTSPRLSIPTLSTELVFTLLTYAFALSNLARAVVYSLGSYEKKRAITDAERRVKDERLGFSVTMLCRSAGIFEYIGKDCLAQWERERERISASGLSCPRPPDLSREVVIGLSKMALADAQSLAIRKLLSKAAFESTLDPGPPLPKSHPSPALVAKLHLECASLYSTARSLVKTPDKDRPQDETGEEVAPELRRYLSDEAAFHSALARQWLGVDAGENGGNDKAGIAVGFLAWGKKELEELKSGGAVMETDREKEMRERRRVKVAEELENATVFLKGYKRINDTLACQPVPPQAELQASIPAGRLAVVVKPYTPPAPAFGSGSVDHLGRQAEGLELDTQTDSSANEIRSSQSFTSPQKSYAGAGSYF</sequence>
<dbReference type="CDD" id="cd09245">
    <property type="entry name" value="BRO1_UmRIM23-like"/>
    <property type="match status" value="1"/>
</dbReference>
<evidence type="ECO:0000259" key="4">
    <source>
        <dbReference type="PROSITE" id="PS51180"/>
    </source>
</evidence>
<dbReference type="Pfam" id="PF03097">
    <property type="entry name" value="BRO1"/>
    <property type="match status" value="1"/>
</dbReference>
<dbReference type="InterPro" id="IPR038499">
    <property type="entry name" value="BRO1_sf"/>
</dbReference>
<reference evidence="5 6" key="1">
    <citation type="submission" date="2016-07" db="EMBL/GenBank/DDBJ databases">
        <title>Draft genome of the white-rot fungus Obba rivulosa 3A-2.</title>
        <authorList>
            <consortium name="DOE Joint Genome Institute"/>
            <person name="Miettinen O."/>
            <person name="Riley R."/>
            <person name="Acob R."/>
            <person name="Barry K."/>
            <person name="Cullen D."/>
            <person name="De Vries R."/>
            <person name="Hainaut M."/>
            <person name="Hatakka A."/>
            <person name="Henrissat B."/>
            <person name="Hilden K."/>
            <person name="Kuo R."/>
            <person name="Labutti K."/>
            <person name="Lipzen A."/>
            <person name="Makela M.R."/>
            <person name="Sandor L."/>
            <person name="Spatafora J.W."/>
            <person name="Grigoriev I.V."/>
            <person name="Hibbett D.S."/>
        </authorList>
    </citation>
    <scope>NUCLEOTIDE SEQUENCE [LARGE SCALE GENOMIC DNA]</scope>
    <source>
        <strain evidence="5 6">3A-2</strain>
    </source>
</reference>
<dbReference type="InterPro" id="IPR004328">
    <property type="entry name" value="BRO1_dom"/>
</dbReference>
<protein>
    <recommendedName>
        <fullName evidence="2">pH-response regulator protein palC</fullName>
    </recommendedName>
</protein>
<evidence type="ECO:0000256" key="2">
    <source>
        <dbReference type="ARBA" id="ARBA00022193"/>
    </source>
</evidence>
<dbReference type="PANTHER" id="PTHR40463">
    <property type="entry name" value="PH-RESPONSE REGULATOR PROTEIN PALC"/>
    <property type="match status" value="1"/>
</dbReference>
<dbReference type="SMART" id="SM01041">
    <property type="entry name" value="BRO1"/>
    <property type="match status" value="1"/>
</dbReference>
<dbReference type="GO" id="GO:0005886">
    <property type="term" value="C:plasma membrane"/>
    <property type="evidence" value="ECO:0007669"/>
    <property type="project" value="TreeGrafter"/>
</dbReference>
<dbReference type="GO" id="GO:0071467">
    <property type="term" value="P:cellular response to pH"/>
    <property type="evidence" value="ECO:0007669"/>
    <property type="project" value="InterPro"/>
</dbReference>
<keyword evidence="6" id="KW-1185">Reference proteome</keyword>
<gene>
    <name evidence="5" type="ORF">OBBRIDRAFT_724111</name>
</gene>
<dbReference type="Proteomes" id="UP000250043">
    <property type="component" value="Unassembled WGS sequence"/>
</dbReference>
<dbReference type="PANTHER" id="PTHR40463:SF1">
    <property type="entry name" value="PH-RESPONSE REGULATOR PROTEIN PALC"/>
    <property type="match status" value="1"/>
</dbReference>
<comment type="similarity">
    <text evidence="1">Belongs to the palC family.</text>
</comment>
<proteinExistence type="inferred from homology"/>
<evidence type="ECO:0000313" key="5">
    <source>
        <dbReference type="EMBL" id="OCH93749.1"/>
    </source>
</evidence>
<dbReference type="EMBL" id="KV722351">
    <property type="protein sequence ID" value="OCH93749.1"/>
    <property type="molecule type" value="Genomic_DNA"/>
</dbReference>
<dbReference type="InterPro" id="IPR037505">
    <property type="entry name" value="pH-resp_palC"/>
</dbReference>
<feature type="domain" description="BRO1" evidence="4">
    <location>
        <begin position="2"/>
        <end position="449"/>
    </location>
</feature>
<dbReference type="Gene3D" id="1.25.40.280">
    <property type="entry name" value="alix/aip1 like domains"/>
    <property type="match status" value="1"/>
</dbReference>
<feature type="compositionally biased region" description="Polar residues" evidence="3">
    <location>
        <begin position="437"/>
        <end position="458"/>
    </location>
</feature>
<evidence type="ECO:0000256" key="1">
    <source>
        <dbReference type="ARBA" id="ARBA00010997"/>
    </source>
</evidence>
<accession>A0A8E2DQB3</accession>
<dbReference type="PROSITE" id="PS51180">
    <property type="entry name" value="BRO1"/>
    <property type="match status" value="1"/>
</dbReference>
<dbReference type="AlphaFoldDB" id="A0A8E2DQB3"/>
<evidence type="ECO:0000256" key="3">
    <source>
        <dbReference type="SAM" id="MobiDB-lite"/>
    </source>
</evidence>